<evidence type="ECO:0000313" key="4">
    <source>
        <dbReference type="Proteomes" id="UP000189670"/>
    </source>
</evidence>
<dbReference type="PANTHER" id="PTHR33295:SF7">
    <property type="entry name" value="ATPASE"/>
    <property type="match status" value="1"/>
</dbReference>
<dbReference type="Pfam" id="PF13173">
    <property type="entry name" value="AAA_14"/>
    <property type="match status" value="1"/>
</dbReference>
<proteinExistence type="predicted"/>
<dbReference type="Pfam" id="PF13635">
    <property type="entry name" value="DUF4143"/>
    <property type="match status" value="1"/>
</dbReference>
<sequence>MPLILSGARQVGKTYILREFGRKQYKNSVYVNLETNLNVASYFENDISPERIIRFLEASFNEAIIPEETLIILDEIQFCERALTSLKYFHESANEYHIVAAGSLLGVAINRIRYSFPVGKVETFTLYPMDFEEFLWAAQRNKLATMISESYYQDACLPEAIHFQALELYKIYLIVGGMPAAVKMYADTQKILEIPDIQNNILNSYIADMAKYATNSESVKIRAAYNSLPNQLAKNNKKFQYKVVQKGGNAKIFGTAIEWLVFSGVVLKCQKNEKPLMPLAAYTDLSSFKLYMADTGLLTMKSGLAYQTVLSNLETNNMFLGTLAENFVAQELASKNYPLFYWESKGIAEIDFLIQDGEKVIPVEVKSGIHTRSRSFSLFVKKYKPDYAIRISSKNFGFENKIKSIPLYAVYNLSANNWGQSKIKLSV</sequence>
<feature type="domain" description="AAA" evidence="1">
    <location>
        <begin position="2"/>
        <end position="135"/>
    </location>
</feature>
<protein>
    <submittedName>
        <fullName evidence="3">ATPase</fullName>
    </submittedName>
</protein>
<evidence type="ECO:0000313" key="3">
    <source>
        <dbReference type="EMBL" id="ETR70366.1"/>
    </source>
</evidence>
<reference evidence="4" key="1">
    <citation type="submission" date="2012-11" db="EMBL/GenBank/DDBJ databases">
        <authorList>
            <person name="Lucero-Rivera Y.E."/>
            <person name="Tovar-Ramirez D."/>
        </authorList>
    </citation>
    <scope>NUCLEOTIDE SEQUENCE [LARGE SCALE GENOMIC DNA]</scope>
    <source>
        <strain evidence="4">Araruama</strain>
    </source>
</reference>
<dbReference type="EMBL" id="ATBP01000437">
    <property type="protein sequence ID" value="ETR70366.1"/>
    <property type="molecule type" value="Genomic_DNA"/>
</dbReference>
<name>A0A1V1P6H5_9BACT</name>
<dbReference type="InterPro" id="IPR025420">
    <property type="entry name" value="DUF4143"/>
</dbReference>
<evidence type="ECO:0000259" key="2">
    <source>
        <dbReference type="Pfam" id="PF13635"/>
    </source>
</evidence>
<dbReference type="PANTHER" id="PTHR33295">
    <property type="entry name" value="ATPASE"/>
    <property type="match status" value="1"/>
</dbReference>
<dbReference type="InterPro" id="IPR041682">
    <property type="entry name" value="AAA_14"/>
</dbReference>
<feature type="domain" description="DUF4143" evidence="2">
    <location>
        <begin position="208"/>
        <end position="368"/>
    </location>
</feature>
<dbReference type="AlphaFoldDB" id="A0A1V1P6H5"/>
<evidence type="ECO:0000259" key="1">
    <source>
        <dbReference type="Pfam" id="PF13173"/>
    </source>
</evidence>
<dbReference type="SUPFAM" id="SSF52540">
    <property type="entry name" value="P-loop containing nucleoside triphosphate hydrolases"/>
    <property type="match status" value="1"/>
</dbReference>
<dbReference type="Proteomes" id="UP000189670">
    <property type="component" value="Unassembled WGS sequence"/>
</dbReference>
<gene>
    <name evidence="3" type="ORF">OMM_03296</name>
</gene>
<organism evidence="3 4">
    <name type="scientific">Candidatus Magnetoglobus multicellularis str. Araruama</name>
    <dbReference type="NCBI Taxonomy" id="890399"/>
    <lineage>
        <taxon>Bacteria</taxon>
        <taxon>Pseudomonadati</taxon>
        <taxon>Thermodesulfobacteriota</taxon>
        <taxon>Desulfobacteria</taxon>
        <taxon>Desulfobacterales</taxon>
        <taxon>Desulfobacteraceae</taxon>
        <taxon>Candidatus Magnetoglobus</taxon>
    </lineage>
</organism>
<accession>A0A1V1P6H5</accession>
<dbReference type="InterPro" id="IPR027417">
    <property type="entry name" value="P-loop_NTPase"/>
</dbReference>
<comment type="caution">
    <text evidence="3">The sequence shown here is derived from an EMBL/GenBank/DDBJ whole genome shotgun (WGS) entry which is preliminary data.</text>
</comment>